<protein>
    <recommendedName>
        <fullName evidence="1">Cyclic nucleotide-binding domain-containing protein</fullName>
    </recommendedName>
</protein>
<dbReference type="InterPro" id="IPR014710">
    <property type="entry name" value="RmlC-like_jellyroll"/>
</dbReference>
<dbReference type="Gene3D" id="2.60.120.10">
    <property type="entry name" value="Jelly Rolls"/>
    <property type="match status" value="2"/>
</dbReference>
<dbReference type="PROSITE" id="PS50042">
    <property type="entry name" value="CNMP_BINDING_3"/>
    <property type="match status" value="3"/>
</dbReference>
<dbReference type="InterPro" id="IPR018488">
    <property type="entry name" value="cNMP-bd_CS"/>
</dbReference>
<keyword evidence="3" id="KW-1185">Reference proteome</keyword>
<evidence type="ECO:0000259" key="1">
    <source>
        <dbReference type="PROSITE" id="PS50042"/>
    </source>
</evidence>
<accession>A0AAD1Y264</accession>
<name>A0AAD1Y264_EUPCR</name>
<evidence type="ECO:0000313" key="3">
    <source>
        <dbReference type="Proteomes" id="UP001295684"/>
    </source>
</evidence>
<reference evidence="2" key="1">
    <citation type="submission" date="2023-07" db="EMBL/GenBank/DDBJ databases">
        <authorList>
            <consortium name="AG Swart"/>
            <person name="Singh M."/>
            <person name="Singh A."/>
            <person name="Seah K."/>
            <person name="Emmerich C."/>
        </authorList>
    </citation>
    <scope>NUCLEOTIDE SEQUENCE</scope>
    <source>
        <strain evidence="2">DP1</strain>
    </source>
</reference>
<dbReference type="PROSITE" id="PS00889">
    <property type="entry name" value="CNMP_BINDING_2"/>
    <property type="match status" value="1"/>
</dbReference>
<feature type="domain" description="Cyclic nucleotide-binding" evidence="1">
    <location>
        <begin position="144"/>
        <end position="192"/>
    </location>
</feature>
<dbReference type="SUPFAM" id="SSF51206">
    <property type="entry name" value="cAMP-binding domain-like"/>
    <property type="match status" value="2"/>
</dbReference>
<dbReference type="EMBL" id="CAMPGE010026275">
    <property type="protein sequence ID" value="CAI2383968.1"/>
    <property type="molecule type" value="Genomic_DNA"/>
</dbReference>
<proteinExistence type="predicted"/>
<gene>
    <name evidence="2" type="ORF">ECRASSUSDP1_LOCUS25487</name>
</gene>
<dbReference type="InterPro" id="IPR000595">
    <property type="entry name" value="cNMP-bd_dom"/>
</dbReference>
<dbReference type="AlphaFoldDB" id="A0AAD1Y264"/>
<feature type="domain" description="Cyclic nucleotide-binding" evidence="1">
    <location>
        <begin position="291"/>
        <end position="335"/>
    </location>
</feature>
<dbReference type="Pfam" id="PF00027">
    <property type="entry name" value="cNMP_binding"/>
    <property type="match status" value="1"/>
</dbReference>
<dbReference type="CDD" id="cd00038">
    <property type="entry name" value="CAP_ED"/>
    <property type="match status" value="2"/>
</dbReference>
<dbReference type="InterPro" id="IPR018490">
    <property type="entry name" value="cNMP-bd_dom_sf"/>
</dbReference>
<dbReference type="PANTHER" id="PTHR23011">
    <property type="entry name" value="CYCLIC NUCLEOTIDE-BINDING DOMAIN CONTAINING PROTEIN"/>
    <property type="match status" value="1"/>
</dbReference>
<feature type="domain" description="Cyclic nucleotide-binding" evidence="1">
    <location>
        <begin position="355"/>
        <end position="402"/>
    </location>
</feature>
<dbReference type="Proteomes" id="UP001295684">
    <property type="component" value="Unassembled WGS sequence"/>
</dbReference>
<comment type="caution">
    <text evidence="2">The sequence shown here is derived from an EMBL/GenBank/DDBJ whole genome shotgun (WGS) entry which is preliminary data.</text>
</comment>
<dbReference type="PANTHER" id="PTHR23011:SF28">
    <property type="entry name" value="CYCLIC NUCLEOTIDE-BINDING DOMAIN CONTAINING PROTEIN"/>
    <property type="match status" value="1"/>
</dbReference>
<organism evidence="2 3">
    <name type="scientific">Euplotes crassus</name>
    <dbReference type="NCBI Taxonomy" id="5936"/>
    <lineage>
        <taxon>Eukaryota</taxon>
        <taxon>Sar</taxon>
        <taxon>Alveolata</taxon>
        <taxon>Ciliophora</taxon>
        <taxon>Intramacronucleata</taxon>
        <taxon>Spirotrichea</taxon>
        <taxon>Hypotrichia</taxon>
        <taxon>Euplotida</taxon>
        <taxon>Euplotidae</taxon>
        <taxon>Moneuplotes</taxon>
    </lineage>
</organism>
<dbReference type="PRINTS" id="PR00103">
    <property type="entry name" value="CAMPKINASE"/>
</dbReference>
<sequence length="762" mass="87854">MEKKVHPPNSNLNNLNIRLSKLDFLKSVKSLRKESVVVRKNILAKAGSEDRKILPIRPKIKPIEEESVLPCIVTSNCDNERNFRLEYIKTLTSKFILSKIVSIGNIKLEQNLLRVLRIPENDRTDDQIYKLKKELKRFSFFAEYVEKGNEDLVGKCAKVMTLEEYKPNKIVFNYGEIGTKFYLIIKGSVNVLIPCTQKFDLTYAEYVKFIKEHEGLILSVNGVKFFSYPYPCDRVAHNPIFKEANEVDSYLVDKLLQNITQKELRSTVFSLHKKFKDKRKDTYILHYLTCVKTLKSGDQFGELALLNSKPRAATIMTVEDTSLAVLSKKGFDRNLKNSENTKLEREIKELNNFGIFKNLTRTSKSKLVKCIVKEEIKKGQYLCKENEENVYLYIIKEGKFEIQKELSINLDTGMANYTPLYLSTRELKKHKDFFGDYKCLINGNVQIGNVAAKPKSLRSPRIKKKLIKLSSISDGHVIGLNDYLFRSSHKFFSVKCTSSVAQVARMHINDIAANLNTLEVSQEMKVMVYKNLSILGESLTNSLKLENVMLLNSSKEEIPNKEEIPEISRNLEEHEEHVFYQRLKSMNIVNPVKNVAVRHKIDGKKDPKTIFYRQLCIEDYSTALKRINSPEPKIKDRLFTQPLEDLFTSSKKRIKTIQKGSRNKIFKTSSLSSIRQKSVATLPVAKISVAPANFMFRSPTRSQNYHKVIFDRFGKTVIKTALKNKKVKKKTYFAFQNHNHGKCQCTTKRESILKNLTISRVS</sequence>
<evidence type="ECO:0000313" key="2">
    <source>
        <dbReference type="EMBL" id="CAI2383968.1"/>
    </source>
</evidence>